<dbReference type="OrthoDB" id="9802760at2"/>
<dbReference type="InterPro" id="IPR006342">
    <property type="entry name" value="FkbM_mtfrase"/>
</dbReference>
<evidence type="ECO:0000313" key="2">
    <source>
        <dbReference type="EMBL" id="KMY48729.1"/>
    </source>
</evidence>
<comment type="caution">
    <text evidence="2">The sequence shown here is derived from an EMBL/GenBank/DDBJ whole genome shotgun (WGS) entry which is preliminary data.</text>
</comment>
<feature type="domain" description="Methyltransferase FkbM" evidence="1">
    <location>
        <begin position="96"/>
        <end position="242"/>
    </location>
</feature>
<dbReference type="RefSeq" id="WP_049680056.1">
    <property type="nucleotide sequence ID" value="NZ_LFZW01000001.1"/>
</dbReference>
<reference evidence="3" key="1">
    <citation type="submission" date="2015-07" db="EMBL/GenBank/DDBJ databases">
        <title>Genome sequencing project for genomic taxonomy and phylogenomics of Bacillus-like bacteria.</title>
        <authorList>
            <person name="Liu B."/>
            <person name="Wang J."/>
            <person name="Zhu Y."/>
            <person name="Liu G."/>
            <person name="Chen Q."/>
            <person name="Chen Z."/>
            <person name="Lan J."/>
            <person name="Che J."/>
            <person name="Ge C."/>
            <person name="Shi H."/>
            <person name="Pan Z."/>
            <person name="Liu X."/>
        </authorList>
    </citation>
    <scope>NUCLEOTIDE SEQUENCE [LARGE SCALE GENOMIC DNA]</scope>
    <source>
        <strain evidence="3">FJAT-27997</strain>
    </source>
</reference>
<dbReference type="GO" id="GO:0008171">
    <property type="term" value="F:O-methyltransferase activity"/>
    <property type="evidence" value="ECO:0007669"/>
    <property type="project" value="TreeGrafter"/>
</dbReference>
<sequence length="314" mass="36462">MISKVAVRTPFIMNMWERHPKVWRFLIDLGIYLKFKTLNIDKIPNKIVLPSTNVLYVNSEENRGRALLISNGITQKRLSYFWSTSVKEFSPDLIIDVGVNYGECLFSTTYSDRTIIYGIEANHHLIQYIIKSREVHPNKTQITIINAFASDKDDEQKEFFIDKHWSGTSSASYMPSHNMIEKVPVRTITIDSIIKKDLTNGTVLFKVDVEGYEAFVLKGMFELFERCESAIGFIEFNSEYIEKSGIKIEAFFSFLQKYFTIYMYIEDDILVKADDVHYEDLKMIFGTDYIHTDLLVVTDEENMGVFNFDIQAKA</sequence>
<dbReference type="InterPro" id="IPR029063">
    <property type="entry name" value="SAM-dependent_MTases_sf"/>
</dbReference>
<dbReference type="PATRIC" id="fig|1679170.3.peg.791"/>
<dbReference type="Pfam" id="PF05050">
    <property type="entry name" value="Methyltransf_21"/>
    <property type="match status" value="1"/>
</dbReference>
<dbReference type="NCBIfam" id="TIGR01444">
    <property type="entry name" value="fkbM_fam"/>
    <property type="match status" value="1"/>
</dbReference>
<dbReference type="AlphaFoldDB" id="A0A0K9GPV6"/>
<gene>
    <name evidence="2" type="ORF">AC625_03745</name>
</gene>
<dbReference type="Proteomes" id="UP000037146">
    <property type="component" value="Unassembled WGS sequence"/>
</dbReference>
<evidence type="ECO:0000313" key="3">
    <source>
        <dbReference type="Proteomes" id="UP000037146"/>
    </source>
</evidence>
<dbReference type="EMBL" id="LFZW01000001">
    <property type="protein sequence ID" value="KMY48729.1"/>
    <property type="molecule type" value="Genomic_DNA"/>
</dbReference>
<organism evidence="2 3">
    <name type="scientific">Peribacillus loiseleuriae</name>
    <dbReference type="NCBI Taxonomy" id="1679170"/>
    <lineage>
        <taxon>Bacteria</taxon>
        <taxon>Bacillati</taxon>
        <taxon>Bacillota</taxon>
        <taxon>Bacilli</taxon>
        <taxon>Bacillales</taxon>
        <taxon>Bacillaceae</taxon>
        <taxon>Peribacillus</taxon>
    </lineage>
</organism>
<name>A0A0K9GPV6_9BACI</name>
<proteinExistence type="predicted"/>
<dbReference type="PANTHER" id="PTHR36973:SF4">
    <property type="entry name" value="NODULATION PROTEIN"/>
    <property type="match status" value="1"/>
</dbReference>
<keyword evidence="3" id="KW-1185">Reference proteome</keyword>
<evidence type="ECO:0000259" key="1">
    <source>
        <dbReference type="Pfam" id="PF05050"/>
    </source>
</evidence>
<accession>A0A0K9GPV6</accession>
<protein>
    <recommendedName>
        <fullName evidence="1">Methyltransferase FkbM domain-containing protein</fullName>
    </recommendedName>
</protein>
<dbReference type="InterPro" id="IPR053188">
    <property type="entry name" value="FkbM_Methyltransferase"/>
</dbReference>
<dbReference type="SUPFAM" id="SSF53335">
    <property type="entry name" value="S-adenosyl-L-methionine-dependent methyltransferases"/>
    <property type="match status" value="1"/>
</dbReference>
<dbReference type="Gene3D" id="3.40.50.150">
    <property type="entry name" value="Vaccinia Virus protein VP39"/>
    <property type="match status" value="1"/>
</dbReference>
<dbReference type="PANTHER" id="PTHR36973">
    <property type="entry name" value="SLL1456 PROTEIN-RELATED"/>
    <property type="match status" value="1"/>
</dbReference>